<dbReference type="InterPro" id="IPR016181">
    <property type="entry name" value="Acyl_CoA_acyltransferase"/>
</dbReference>
<dbReference type="SUPFAM" id="SSF55729">
    <property type="entry name" value="Acyl-CoA N-acyltransferases (Nat)"/>
    <property type="match status" value="1"/>
</dbReference>
<dbReference type="HOGENOM" id="CLU_108859_2_1_9"/>
<dbReference type="CDD" id="cd04301">
    <property type="entry name" value="NAT_SF"/>
    <property type="match status" value="1"/>
</dbReference>
<evidence type="ECO:0000313" key="4">
    <source>
        <dbReference type="EMBL" id="AEH93224.1"/>
    </source>
</evidence>
<dbReference type="Pfam" id="PF00583">
    <property type="entry name" value="Acetyltransf_1"/>
    <property type="match status" value="1"/>
</dbReference>
<sequence length="153" mass="17388">MNWTTWNKSQPAPLELLLEADPSEKQIAKYLEASHVFQLVDANEIIGVICLLPLNKQQLEIMNIAVQPSKRNQGIGKILLEKAFDYAVKNGFSALIVKTGNSSIDQLAFYQKNHFRMQQIVPNYFTKHYPDQTITENGIACLDQIILLKEIKS</sequence>
<gene>
    <name evidence="4" type="primary">rimI</name>
    <name evidence="4" type="ordered locus">LMM7_2219</name>
</gene>
<keyword evidence="1 4" id="KW-0808">Transferase</keyword>
<dbReference type="Proteomes" id="UP000000486">
    <property type="component" value="Chromosome"/>
</dbReference>
<evidence type="ECO:0000256" key="1">
    <source>
        <dbReference type="ARBA" id="ARBA00022679"/>
    </source>
</evidence>
<dbReference type="PATRIC" id="fig|1030009.3.peg.2205"/>
<reference evidence="4 5" key="1">
    <citation type="journal article" date="2011" name="J. Bacteriol.">
        <title>Genome sequence of the nonpathogenic Listeria monocytogenes serovar 4a strain M7.</title>
        <authorList>
            <person name="Chen J."/>
            <person name="Xia Y."/>
            <person name="Cheng C."/>
            <person name="Fang C."/>
            <person name="Shan Y."/>
            <person name="Jin G."/>
            <person name="Fang W."/>
        </authorList>
    </citation>
    <scope>NUCLEOTIDE SEQUENCE [LARGE SCALE GENOMIC DNA]</scope>
    <source>
        <strain evidence="4 5">M7</strain>
    </source>
</reference>
<dbReference type="RefSeq" id="WP_012580938.1">
    <property type="nucleotide sequence ID" value="NC_017537.1"/>
</dbReference>
<dbReference type="EMBL" id="CP002816">
    <property type="protein sequence ID" value="AEH93224.1"/>
    <property type="molecule type" value="Genomic_DNA"/>
</dbReference>
<keyword evidence="2" id="KW-0012">Acyltransferase</keyword>
<dbReference type="PANTHER" id="PTHR43800">
    <property type="entry name" value="PEPTIDYL-LYSINE N-ACETYLTRANSFERASE YJAB"/>
    <property type="match status" value="1"/>
</dbReference>
<organism evidence="4 5">
    <name type="scientific">Listeria monocytogenes serotype 4a (strain M7)</name>
    <dbReference type="NCBI Taxonomy" id="1030009"/>
    <lineage>
        <taxon>Bacteria</taxon>
        <taxon>Bacillati</taxon>
        <taxon>Bacillota</taxon>
        <taxon>Bacilli</taxon>
        <taxon>Bacillales</taxon>
        <taxon>Listeriaceae</taxon>
        <taxon>Listeria</taxon>
    </lineage>
</organism>
<feature type="domain" description="N-acetyltransferase" evidence="3">
    <location>
        <begin position="1"/>
        <end position="136"/>
    </location>
</feature>
<evidence type="ECO:0000259" key="3">
    <source>
        <dbReference type="PROSITE" id="PS51186"/>
    </source>
</evidence>
<proteinExistence type="predicted"/>
<evidence type="ECO:0000256" key="2">
    <source>
        <dbReference type="ARBA" id="ARBA00023315"/>
    </source>
</evidence>
<name>A0A0E0UY33_LISMM</name>
<dbReference type="InterPro" id="IPR000182">
    <property type="entry name" value="GNAT_dom"/>
</dbReference>
<dbReference type="PANTHER" id="PTHR43800:SF1">
    <property type="entry name" value="PEPTIDYL-LYSINE N-ACETYLTRANSFERASE YJAB"/>
    <property type="match status" value="1"/>
</dbReference>
<dbReference type="GO" id="GO:0016747">
    <property type="term" value="F:acyltransferase activity, transferring groups other than amino-acyl groups"/>
    <property type="evidence" value="ECO:0007669"/>
    <property type="project" value="InterPro"/>
</dbReference>
<protein>
    <submittedName>
        <fullName evidence="4">Acetyltransferase, gnat family</fullName>
    </submittedName>
</protein>
<accession>A0A0E0UY33</accession>
<dbReference type="KEGG" id="lmq:LMM7_2219"/>
<evidence type="ECO:0000313" key="5">
    <source>
        <dbReference type="Proteomes" id="UP000000486"/>
    </source>
</evidence>
<dbReference type="PROSITE" id="PS51186">
    <property type="entry name" value="GNAT"/>
    <property type="match status" value="1"/>
</dbReference>
<dbReference type="AlphaFoldDB" id="A0A0E0UY33"/>
<dbReference type="Gene3D" id="3.40.630.30">
    <property type="match status" value="1"/>
</dbReference>